<dbReference type="Gene3D" id="1.10.10.60">
    <property type="entry name" value="Homeodomain-like"/>
    <property type="match status" value="1"/>
</dbReference>
<dbReference type="InterPro" id="IPR028002">
    <property type="entry name" value="Myb_DNA-bind_5"/>
</dbReference>
<dbReference type="InterPro" id="IPR052870">
    <property type="entry name" value="Myb-related_repressor"/>
</dbReference>
<dbReference type="EMBL" id="JANPWB010000002">
    <property type="protein sequence ID" value="KAJ1205592.1"/>
    <property type="molecule type" value="Genomic_DNA"/>
</dbReference>
<protein>
    <recommendedName>
        <fullName evidence="2">Myb-like domain-containing protein</fullName>
    </recommendedName>
</protein>
<comment type="caution">
    <text evidence="3">The sequence shown here is derived from an EMBL/GenBank/DDBJ whole genome shotgun (WGS) entry which is preliminary data.</text>
</comment>
<dbReference type="InterPro" id="IPR001005">
    <property type="entry name" value="SANT/Myb"/>
</dbReference>
<dbReference type="Pfam" id="PF13873">
    <property type="entry name" value="Myb_DNA-bind_5"/>
    <property type="match status" value="1"/>
</dbReference>
<evidence type="ECO:0000256" key="1">
    <source>
        <dbReference type="SAM" id="MobiDB-lite"/>
    </source>
</evidence>
<dbReference type="Proteomes" id="UP001066276">
    <property type="component" value="Chromosome 1_2"/>
</dbReference>
<dbReference type="AlphaFoldDB" id="A0AAV7VZ90"/>
<feature type="domain" description="Myb-like" evidence="2">
    <location>
        <begin position="54"/>
        <end position="121"/>
    </location>
</feature>
<evidence type="ECO:0000313" key="4">
    <source>
        <dbReference type="Proteomes" id="UP001066276"/>
    </source>
</evidence>
<proteinExistence type="predicted"/>
<evidence type="ECO:0000313" key="3">
    <source>
        <dbReference type="EMBL" id="KAJ1205592.1"/>
    </source>
</evidence>
<dbReference type="GO" id="GO:0000981">
    <property type="term" value="F:DNA-binding transcription factor activity, RNA polymerase II-specific"/>
    <property type="evidence" value="ECO:0007669"/>
    <property type="project" value="TreeGrafter"/>
</dbReference>
<dbReference type="SMART" id="SM00717">
    <property type="entry name" value="SANT"/>
    <property type="match status" value="1"/>
</dbReference>
<dbReference type="PANTHER" id="PTHR32345:SF3">
    <property type="entry name" value="MYB-RELATED TRANSCRIPTION FACTOR, PARTNER OF PROFILIN"/>
    <property type="match status" value="1"/>
</dbReference>
<sequence length="151" mass="18450">MRHFFMQMRQKALQTLQNVHRRAKMDPRCLHRPQEDDNRPGTSQEDLHKTQDREKKKRKCRFSAEEQDILVKEVTEHQHQLFVTSKLPISMREAIWQHIVDKINNVAEVRRTVIECKKRWHDCKRRRRKRWPGTGRQHCRLEVGVQQCRRP</sequence>
<dbReference type="GO" id="GO:0000978">
    <property type="term" value="F:RNA polymerase II cis-regulatory region sequence-specific DNA binding"/>
    <property type="evidence" value="ECO:0007669"/>
    <property type="project" value="TreeGrafter"/>
</dbReference>
<dbReference type="PROSITE" id="PS50090">
    <property type="entry name" value="MYB_LIKE"/>
    <property type="match status" value="1"/>
</dbReference>
<reference evidence="3" key="1">
    <citation type="journal article" date="2022" name="bioRxiv">
        <title>Sequencing and chromosome-scale assembly of the giantPleurodeles waltlgenome.</title>
        <authorList>
            <person name="Brown T."/>
            <person name="Elewa A."/>
            <person name="Iarovenko S."/>
            <person name="Subramanian E."/>
            <person name="Araus A.J."/>
            <person name="Petzold A."/>
            <person name="Susuki M."/>
            <person name="Suzuki K.-i.T."/>
            <person name="Hayashi T."/>
            <person name="Toyoda A."/>
            <person name="Oliveira C."/>
            <person name="Osipova E."/>
            <person name="Leigh N.D."/>
            <person name="Simon A."/>
            <person name="Yun M.H."/>
        </authorList>
    </citation>
    <scope>NUCLEOTIDE SEQUENCE</scope>
    <source>
        <strain evidence="3">20211129_DDA</strain>
        <tissue evidence="3">Liver</tissue>
    </source>
</reference>
<feature type="region of interest" description="Disordered" evidence="1">
    <location>
        <begin position="29"/>
        <end position="59"/>
    </location>
</feature>
<dbReference type="PANTHER" id="PTHR32345">
    <property type="entry name" value="MYB-RELATED TRANSCRIPTION FACTOR, PARTNER OF PROFILIN"/>
    <property type="match status" value="1"/>
</dbReference>
<accession>A0AAV7VZ90</accession>
<feature type="compositionally biased region" description="Basic and acidic residues" evidence="1">
    <location>
        <begin position="29"/>
        <end position="54"/>
    </location>
</feature>
<dbReference type="GO" id="GO:0005634">
    <property type="term" value="C:nucleus"/>
    <property type="evidence" value="ECO:0007669"/>
    <property type="project" value="TreeGrafter"/>
</dbReference>
<evidence type="ECO:0000259" key="2">
    <source>
        <dbReference type="PROSITE" id="PS50090"/>
    </source>
</evidence>
<name>A0AAV7VZ90_PLEWA</name>
<keyword evidence="4" id="KW-1185">Reference proteome</keyword>
<gene>
    <name evidence="3" type="ORF">NDU88_001020</name>
</gene>
<organism evidence="3 4">
    <name type="scientific">Pleurodeles waltl</name>
    <name type="common">Iberian ribbed newt</name>
    <dbReference type="NCBI Taxonomy" id="8319"/>
    <lineage>
        <taxon>Eukaryota</taxon>
        <taxon>Metazoa</taxon>
        <taxon>Chordata</taxon>
        <taxon>Craniata</taxon>
        <taxon>Vertebrata</taxon>
        <taxon>Euteleostomi</taxon>
        <taxon>Amphibia</taxon>
        <taxon>Batrachia</taxon>
        <taxon>Caudata</taxon>
        <taxon>Salamandroidea</taxon>
        <taxon>Salamandridae</taxon>
        <taxon>Pleurodelinae</taxon>
        <taxon>Pleurodeles</taxon>
    </lineage>
</organism>